<dbReference type="Proteomes" id="UP000007801">
    <property type="component" value="Unassembled WGS sequence"/>
</dbReference>
<reference evidence="2 3" key="1">
    <citation type="journal article" date="2007" name="Nature">
        <title>Evolution of genes and genomes on the Drosophila phylogeny.</title>
        <authorList>
            <consortium name="Drosophila 12 Genomes Consortium"/>
            <person name="Clark A.G."/>
            <person name="Eisen M.B."/>
            <person name="Smith D.R."/>
            <person name="Bergman C.M."/>
            <person name="Oliver B."/>
            <person name="Markow T.A."/>
            <person name="Kaufman T.C."/>
            <person name="Kellis M."/>
            <person name="Gelbart W."/>
            <person name="Iyer V.N."/>
            <person name="Pollard D.A."/>
            <person name="Sackton T.B."/>
            <person name="Larracuente A.M."/>
            <person name="Singh N.D."/>
            <person name="Abad J.P."/>
            <person name="Abt D.N."/>
            <person name="Adryan B."/>
            <person name="Aguade M."/>
            <person name="Akashi H."/>
            <person name="Anderson W.W."/>
            <person name="Aquadro C.F."/>
            <person name="Ardell D.H."/>
            <person name="Arguello R."/>
            <person name="Artieri C.G."/>
            <person name="Barbash D.A."/>
            <person name="Barker D."/>
            <person name="Barsanti P."/>
            <person name="Batterham P."/>
            <person name="Batzoglou S."/>
            <person name="Begun D."/>
            <person name="Bhutkar A."/>
            <person name="Blanco E."/>
            <person name="Bosak S.A."/>
            <person name="Bradley R.K."/>
            <person name="Brand A.D."/>
            <person name="Brent M.R."/>
            <person name="Brooks A.N."/>
            <person name="Brown R.H."/>
            <person name="Butlin R.K."/>
            <person name="Caggese C."/>
            <person name="Calvi B.R."/>
            <person name="Bernardo de Carvalho A."/>
            <person name="Caspi A."/>
            <person name="Castrezana S."/>
            <person name="Celniker S.E."/>
            <person name="Chang J.L."/>
            <person name="Chapple C."/>
            <person name="Chatterji S."/>
            <person name="Chinwalla A."/>
            <person name="Civetta A."/>
            <person name="Clifton S.W."/>
            <person name="Comeron J.M."/>
            <person name="Costello J.C."/>
            <person name="Coyne J.A."/>
            <person name="Daub J."/>
            <person name="David R.G."/>
            <person name="Delcher A.L."/>
            <person name="Delehaunty K."/>
            <person name="Do C.B."/>
            <person name="Ebling H."/>
            <person name="Edwards K."/>
            <person name="Eickbush T."/>
            <person name="Evans J.D."/>
            <person name="Filipski A."/>
            <person name="Findeiss S."/>
            <person name="Freyhult E."/>
            <person name="Fulton L."/>
            <person name="Fulton R."/>
            <person name="Garcia A.C."/>
            <person name="Gardiner A."/>
            <person name="Garfield D.A."/>
            <person name="Garvin B.E."/>
            <person name="Gibson G."/>
            <person name="Gilbert D."/>
            <person name="Gnerre S."/>
            <person name="Godfrey J."/>
            <person name="Good R."/>
            <person name="Gotea V."/>
            <person name="Gravely B."/>
            <person name="Greenberg A.J."/>
            <person name="Griffiths-Jones S."/>
            <person name="Gross S."/>
            <person name="Guigo R."/>
            <person name="Gustafson E.A."/>
            <person name="Haerty W."/>
            <person name="Hahn M.W."/>
            <person name="Halligan D.L."/>
            <person name="Halpern A.L."/>
            <person name="Halter G.M."/>
            <person name="Han M.V."/>
            <person name="Heger A."/>
            <person name="Hillier L."/>
            <person name="Hinrichs A.S."/>
            <person name="Holmes I."/>
            <person name="Hoskins R.A."/>
            <person name="Hubisz M.J."/>
            <person name="Hultmark D."/>
            <person name="Huntley M.A."/>
            <person name="Jaffe D.B."/>
            <person name="Jagadeeshan S."/>
            <person name="Jeck W.R."/>
            <person name="Johnson J."/>
            <person name="Jones C.D."/>
            <person name="Jordan W.C."/>
            <person name="Karpen G.H."/>
            <person name="Kataoka E."/>
            <person name="Keightley P.D."/>
            <person name="Kheradpour P."/>
            <person name="Kirkness E.F."/>
            <person name="Koerich L.B."/>
            <person name="Kristiansen K."/>
            <person name="Kudrna D."/>
            <person name="Kulathinal R.J."/>
            <person name="Kumar S."/>
            <person name="Kwok R."/>
            <person name="Lander E."/>
            <person name="Langley C.H."/>
            <person name="Lapoint R."/>
            <person name="Lazzaro B.P."/>
            <person name="Lee S.J."/>
            <person name="Levesque L."/>
            <person name="Li R."/>
            <person name="Lin C.F."/>
            <person name="Lin M.F."/>
            <person name="Lindblad-Toh K."/>
            <person name="Llopart A."/>
            <person name="Long M."/>
            <person name="Low L."/>
            <person name="Lozovsky E."/>
            <person name="Lu J."/>
            <person name="Luo M."/>
            <person name="Machado C.A."/>
            <person name="Makalowski W."/>
            <person name="Marzo M."/>
            <person name="Matsuda M."/>
            <person name="Matzkin L."/>
            <person name="McAllister B."/>
            <person name="McBride C.S."/>
            <person name="McKernan B."/>
            <person name="McKernan K."/>
            <person name="Mendez-Lago M."/>
            <person name="Minx P."/>
            <person name="Mollenhauer M.U."/>
            <person name="Montooth K."/>
            <person name="Mount S.M."/>
            <person name="Mu X."/>
            <person name="Myers E."/>
            <person name="Negre B."/>
            <person name="Newfeld S."/>
            <person name="Nielsen R."/>
            <person name="Noor M.A."/>
            <person name="O'Grady P."/>
            <person name="Pachter L."/>
            <person name="Papaceit M."/>
            <person name="Parisi M.J."/>
            <person name="Parisi M."/>
            <person name="Parts L."/>
            <person name="Pedersen J.S."/>
            <person name="Pesole G."/>
            <person name="Phillippy A.M."/>
            <person name="Ponting C.P."/>
            <person name="Pop M."/>
            <person name="Porcelli D."/>
            <person name="Powell J.R."/>
            <person name="Prohaska S."/>
            <person name="Pruitt K."/>
            <person name="Puig M."/>
            <person name="Quesneville H."/>
            <person name="Ram K.R."/>
            <person name="Rand D."/>
            <person name="Rasmussen M.D."/>
            <person name="Reed L.K."/>
            <person name="Reenan R."/>
            <person name="Reily A."/>
            <person name="Remington K.A."/>
            <person name="Rieger T.T."/>
            <person name="Ritchie M.G."/>
            <person name="Robin C."/>
            <person name="Rogers Y.H."/>
            <person name="Rohde C."/>
            <person name="Rozas J."/>
            <person name="Rubenfield M.J."/>
            <person name="Ruiz A."/>
            <person name="Russo S."/>
            <person name="Salzberg S.L."/>
            <person name="Sanchez-Gracia A."/>
            <person name="Saranga D.J."/>
            <person name="Sato H."/>
            <person name="Schaeffer S.W."/>
            <person name="Schatz M.C."/>
            <person name="Schlenke T."/>
            <person name="Schwartz R."/>
            <person name="Segarra C."/>
            <person name="Singh R.S."/>
            <person name="Sirot L."/>
            <person name="Sirota M."/>
            <person name="Sisneros N.B."/>
            <person name="Smith C.D."/>
            <person name="Smith T.F."/>
            <person name="Spieth J."/>
            <person name="Stage D.E."/>
            <person name="Stark A."/>
            <person name="Stephan W."/>
            <person name="Strausberg R.L."/>
            <person name="Strempel S."/>
            <person name="Sturgill D."/>
            <person name="Sutton G."/>
            <person name="Sutton G.G."/>
            <person name="Tao W."/>
            <person name="Teichmann S."/>
            <person name="Tobari Y.N."/>
            <person name="Tomimura Y."/>
            <person name="Tsolas J.M."/>
            <person name="Valente V.L."/>
            <person name="Venter E."/>
            <person name="Venter J.C."/>
            <person name="Vicario S."/>
            <person name="Vieira F.G."/>
            <person name="Vilella A.J."/>
            <person name="Villasante A."/>
            <person name="Walenz B."/>
            <person name="Wang J."/>
            <person name="Wasserman M."/>
            <person name="Watts T."/>
            <person name="Wilson D."/>
            <person name="Wilson R.K."/>
            <person name="Wing R.A."/>
            <person name="Wolfner M.F."/>
            <person name="Wong A."/>
            <person name="Wong G.K."/>
            <person name="Wu C.I."/>
            <person name="Wu G."/>
            <person name="Yamamoto D."/>
            <person name="Yang H.P."/>
            <person name="Yang S.P."/>
            <person name="Yorke J.A."/>
            <person name="Yoshida K."/>
            <person name="Zdobnov E."/>
            <person name="Zhang P."/>
            <person name="Zhang Y."/>
            <person name="Zimin A.V."/>
            <person name="Baldwin J."/>
            <person name="Abdouelleil A."/>
            <person name="Abdulkadir J."/>
            <person name="Abebe A."/>
            <person name="Abera B."/>
            <person name="Abreu J."/>
            <person name="Acer S.C."/>
            <person name="Aftuck L."/>
            <person name="Alexander A."/>
            <person name="An P."/>
            <person name="Anderson E."/>
            <person name="Anderson S."/>
            <person name="Arachi H."/>
            <person name="Azer M."/>
            <person name="Bachantsang P."/>
            <person name="Barry A."/>
            <person name="Bayul T."/>
            <person name="Berlin A."/>
            <person name="Bessette D."/>
            <person name="Bloom T."/>
            <person name="Blye J."/>
            <person name="Boguslavskiy L."/>
            <person name="Bonnet C."/>
            <person name="Boukhgalter B."/>
            <person name="Bourzgui I."/>
            <person name="Brown A."/>
            <person name="Cahill P."/>
            <person name="Channer S."/>
            <person name="Cheshatsang Y."/>
            <person name="Chuda L."/>
            <person name="Citroen M."/>
            <person name="Collymore A."/>
            <person name="Cooke P."/>
            <person name="Costello M."/>
            <person name="D'Aco K."/>
            <person name="Daza R."/>
            <person name="De Haan G."/>
            <person name="DeGray S."/>
            <person name="DeMaso C."/>
            <person name="Dhargay N."/>
            <person name="Dooley K."/>
            <person name="Dooley E."/>
            <person name="Doricent M."/>
            <person name="Dorje P."/>
            <person name="Dorjee K."/>
            <person name="Dupes A."/>
            <person name="Elong R."/>
            <person name="Falk J."/>
            <person name="Farina A."/>
            <person name="Faro S."/>
            <person name="Ferguson D."/>
            <person name="Fisher S."/>
            <person name="Foley C.D."/>
            <person name="Franke A."/>
            <person name="Friedrich D."/>
            <person name="Gadbois L."/>
            <person name="Gearin G."/>
            <person name="Gearin C.R."/>
            <person name="Giannoukos G."/>
            <person name="Goode T."/>
            <person name="Graham J."/>
            <person name="Grandbois E."/>
            <person name="Grewal S."/>
            <person name="Gyaltsen K."/>
            <person name="Hafez N."/>
            <person name="Hagos B."/>
            <person name="Hall J."/>
            <person name="Henson C."/>
            <person name="Hollinger A."/>
            <person name="Honan T."/>
            <person name="Huard M.D."/>
            <person name="Hughes L."/>
            <person name="Hurhula B."/>
            <person name="Husby M.E."/>
            <person name="Kamat A."/>
            <person name="Kanga B."/>
            <person name="Kashin S."/>
            <person name="Khazanovich D."/>
            <person name="Kisner P."/>
            <person name="Lance K."/>
            <person name="Lara M."/>
            <person name="Lee W."/>
            <person name="Lennon N."/>
            <person name="Letendre F."/>
            <person name="LeVine R."/>
            <person name="Lipovsky A."/>
            <person name="Liu X."/>
            <person name="Liu J."/>
            <person name="Liu S."/>
            <person name="Lokyitsang T."/>
            <person name="Lokyitsang Y."/>
            <person name="Lubonja R."/>
            <person name="Lui A."/>
            <person name="MacDonald P."/>
            <person name="Magnisalis V."/>
            <person name="Maru K."/>
            <person name="Matthews C."/>
            <person name="McCusker W."/>
            <person name="McDonough S."/>
            <person name="Mehta T."/>
            <person name="Meldrim J."/>
            <person name="Meneus L."/>
            <person name="Mihai O."/>
            <person name="Mihalev A."/>
            <person name="Mihova T."/>
            <person name="Mittelman R."/>
            <person name="Mlenga V."/>
            <person name="Montmayeur A."/>
            <person name="Mulrain L."/>
            <person name="Navidi A."/>
            <person name="Naylor J."/>
            <person name="Negash T."/>
            <person name="Nguyen T."/>
            <person name="Nguyen N."/>
            <person name="Nicol R."/>
            <person name="Norbu C."/>
            <person name="Norbu N."/>
            <person name="Novod N."/>
            <person name="O'Neill B."/>
            <person name="Osman S."/>
            <person name="Markiewicz E."/>
            <person name="Oyono O.L."/>
            <person name="Patti C."/>
            <person name="Phunkhang P."/>
            <person name="Pierre F."/>
            <person name="Priest M."/>
            <person name="Raghuraman S."/>
            <person name="Rege F."/>
            <person name="Reyes R."/>
            <person name="Rise C."/>
            <person name="Rogov P."/>
            <person name="Ross K."/>
            <person name="Ryan E."/>
            <person name="Settipalli S."/>
            <person name="Shea T."/>
            <person name="Sherpa N."/>
            <person name="Shi L."/>
            <person name="Shih D."/>
            <person name="Sparrow T."/>
            <person name="Spaulding J."/>
            <person name="Stalker J."/>
            <person name="Stange-Thomann N."/>
            <person name="Stavropoulos S."/>
            <person name="Stone C."/>
            <person name="Strader C."/>
            <person name="Tesfaye S."/>
            <person name="Thomson T."/>
            <person name="Thoulutsang Y."/>
            <person name="Thoulutsang D."/>
            <person name="Topham K."/>
            <person name="Topping I."/>
            <person name="Tsamla T."/>
            <person name="Vassiliev H."/>
            <person name="Vo A."/>
            <person name="Wangchuk T."/>
            <person name="Wangdi T."/>
            <person name="Weiand M."/>
            <person name="Wilkinson J."/>
            <person name="Wilson A."/>
            <person name="Yadav S."/>
            <person name="Young G."/>
            <person name="Yu Q."/>
            <person name="Zembek L."/>
            <person name="Zhong D."/>
            <person name="Zimmer A."/>
            <person name="Zwirko Z."/>
            <person name="Jaffe D.B."/>
            <person name="Alvarez P."/>
            <person name="Brockman W."/>
            <person name="Butler J."/>
            <person name="Chin C."/>
            <person name="Gnerre S."/>
            <person name="Grabherr M."/>
            <person name="Kleber M."/>
            <person name="Mauceli E."/>
            <person name="MacCallum I."/>
        </authorList>
    </citation>
    <scope>NUCLEOTIDE SEQUENCE [LARGE SCALE GENOMIC DNA]</scope>
    <source>
        <strain evidence="3">Tucson 14024-0371.13</strain>
    </source>
</reference>
<dbReference type="HOGENOM" id="CLU_2833818_0_0_1"/>
<keyword evidence="1" id="KW-1133">Transmembrane helix</keyword>
<organism evidence="2 3">
    <name type="scientific">Drosophila ananassae</name>
    <name type="common">Fruit fly</name>
    <dbReference type="NCBI Taxonomy" id="7217"/>
    <lineage>
        <taxon>Eukaryota</taxon>
        <taxon>Metazoa</taxon>
        <taxon>Ecdysozoa</taxon>
        <taxon>Arthropoda</taxon>
        <taxon>Hexapoda</taxon>
        <taxon>Insecta</taxon>
        <taxon>Pterygota</taxon>
        <taxon>Neoptera</taxon>
        <taxon>Endopterygota</taxon>
        <taxon>Diptera</taxon>
        <taxon>Brachycera</taxon>
        <taxon>Muscomorpha</taxon>
        <taxon>Ephydroidea</taxon>
        <taxon>Drosophilidae</taxon>
        <taxon>Drosophila</taxon>
        <taxon>Sophophora</taxon>
    </lineage>
</organism>
<evidence type="ECO:0000313" key="3">
    <source>
        <dbReference type="Proteomes" id="UP000007801"/>
    </source>
</evidence>
<dbReference type="GO" id="GO:0046662">
    <property type="term" value="P:regulation of egg-laying behavior"/>
    <property type="evidence" value="ECO:0007669"/>
    <property type="project" value="EnsemblMetazoa"/>
</dbReference>
<evidence type="ECO:0000256" key="1">
    <source>
        <dbReference type="SAM" id="Phobius"/>
    </source>
</evidence>
<gene>
    <name evidence="2" type="primary">Dana\GF10907</name>
    <name evidence="2" type="synonym">dana_GLEANR_10866</name>
    <name evidence="2" type="ORF">GF10907</name>
</gene>
<proteinExistence type="predicted"/>
<dbReference type="AlphaFoldDB" id="B3M9Z5"/>
<feature type="transmembrane region" description="Helical" evidence="1">
    <location>
        <begin position="31"/>
        <end position="50"/>
    </location>
</feature>
<keyword evidence="1" id="KW-0812">Transmembrane</keyword>
<protein>
    <submittedName>
        <fullName evidence="2">Uncharacterized protein</fullName>
    </submittedName>
</protein>
<dbReference type="FunCoup" id="B3M9Z5">
    <property type="interactions" value="24"/>
</dbReference>
<sequence>MYKMWIHPYFGCQLMPIGRITSTRAMSTASLTFYMISLFFICAVSLNAGMPTRRSISELSLQEREELYRQTPPVPDERLADAELDSAYDTFNLRPRKPTENPRRI</sequence>
<keyword evidence="3" id="KW-1185">Reference proteome</keyword>
<dbReference type="EMBL" id="CH902618">
    <property type="protein sequence ID" value="EDV41215.2"/>
    <property type="molecule type" value="Genomic_DNA"/>
</dbReference>
<evidence type="ECO:0000313" key="2">
    <source>
        <dbReference type="EMBL" id="EDV41215.2"/>
    </source>
</evidence>
<dbReference type="STRING" id="7217.B3M9Z5"/>
<name>B3M9Z5_DROAN</name>
<dbReference type="OrthoDB" id="7828421at2759"/>
<accession>B3M9Z5</accession>
<keyword evidence="1" id="KW-0472">Membrane</keyword>
<dbReference type="InParanoid" id="B3M9Z5"/>